<keyword evidence="6" id="KW-0663">Pyridoxal phosphate</keyword>
<comment type="cofactor">
    <cofactor evidence="1">
        <name>pyridoxal 5'-phosphate</name>
        <dbReference type="ChEBI" id="CHEBI:597326"/>
    </cofactor>
</comment>
<dbReference type="EMBL" id="UINC01059777">
    <property type="protein sequence ID" value="SVB83563.1"/>
    <property type="molecule type" value="Genomic_DNA"/>
</dbReference>
<keyword evidence="8" id="KW-0456">Lyase</keyword>
<keyword evidence="7" id="KW-0057">Aromatic amino acid biosynthesis</keyword>
<evidence type="ECO:0000313" key="11">
    <source>
        <dbReference type="EMBL" id="SVB83563.1"/>
    </source>
</evidence>
<dbReference type="Pfam" id="PF00291">
    <property type="entry name" value="PALP"/>
    <property type="match status" value="1"/>
</dbReference>
<dbReference type="InterPro" id="IPR006654">
    <property type="entry name" value="Trp_synth_beta"/>
</dbReference>
<protein>
    <recommendedName>
        <fullName evidence="3">tryptophan synthase</fullName>
        <ecNumber evidence="3">4.2.1.20</ecNumber>
    </recommendedName>
</protein>
<feature type="non-terminal residue" evidence="11">
    <location>
        <position position="313"/>
    </location>
</feature>
<comment type="catalytic activity">
    <reaction evidence="9">
        <text>(1S,2R)-1-C-(indol-3-yl)glycerol 3-phosphate + L-serine = D-glyceraldehyde 3-phosphate + L-tryptophan + H2O</text>
        <dbReference type="Rhea" id="RHEA:10532"/>
        <dbReference type="ChEBI" id="CHEBI:15377"/>
        <dbReference type="ChEBI" id="CHEBI:33384"/>
        <dbReference type="ChEBI" id="CHEBI:57912"/>
        <dbReference type="ChEBI" id="CHEBI:58866"/>
        <dbReference type="ChEBI" id="CHEBI:59776"/>
        <dbReference type="EC" id="4.2.1.20"/>
    </reaction>
</comment>
<sequence length="313" mass="33187">MNGEFPDENGRFGPFGGQFAPETLMPALKKLEKGVEQFLNDDSFRDELTRELQQWAGRPTGLTFAGKLSETWGANVYIKREDLTHTGAHKINNALGQALLAKRLGAKRVVAETGAGQHGVAAAAACARVGIPCVVYMGSVDIERQSPNVDRMLQLGAEVIPVDAGDKTLRAAIDEAFRDWVAHPDDTYYIIGSVVGPHPYPLLVRELQSVIGKEAREQIIKVTGNLPDSVFACVGGGSNAIGIFHAFLADTEIELVGVEAGGKSDSLGENAATLASGKPGILHGSYSMLLHDADGLVQETHSVSAGLDYPGVG</sequence>
<dbReference type="SUPFAM" id="SSF53686">
    <property type="entry name" value="Tryptophan synthase beta subunit-like PLP-dependent enzymes"/>
    <property type="match status" value="1"/>
</dbReference>
<evidence type="ECO:0000259" key="10">
    <source>
        <dbReference type="Pfam" id="PF00291"/>
    </source>
</evidence>
<dbReference type="Gene3D" id="3.40.50.1100">
    <property type="match status" value="2"/>
</dbReference>
<keyword evidence="4" id="KW-0028">Amino-acid biosynthesis</keyword>
<evidence type="ECO:0000256" key="5">
    <source>
        <dbReference type="ARBA" id="ARBA00022822"/>
    </source>
</evidence>
<dbReference type="InterPro" id="IPR023026">
    <property type="entry name" value="Trp_synth_beta/beta-like"/>
</dbReference>
<name>A0A382H9Z3_9ZZZZ</name>
<dbReference type="GO" id="GO:0005737">
    <property type="term" value="C:cytoplasm"/>
    <property type="evidence" value="ECO:0007669"/>
    <property type="project" value="TreeGrafter"/>
</dbReference>
<dbReference type="AlphaFoldDB" id="A0A382H9Z3"/>
<evidence type="ECO:0000256" key="7">
    <source>
        <dbReference type="ARBA" id="ARBA00023141"/>
    </source>
</evidence>
<comment type="pathway">
    <text evidence="2">Amino-acid biosynthesis; L-tryptophan biosynthesis; L-tryptophan from chorismate: step 5/5.</text>
</comment>
<evidence type="ECO:0000256" key="6">
    <source>
        <dbReference type="ARBA" id="ARBA00022898"/>
    </source>
</evidence>
<dbReference type="PROSITE" id="PS00168">
    <property type="entry name" value="TRP_SYNTHASE_BETA"/>
    <property type="match status" value="1"/>
</dbReference>
<dbReference type="EC" id="4.2.1.20" evidence="3"/>
<organism evidence="11">
    <name type="scientific">marine metagenome</name>
    <dbReference type="NCBI Taxonomy" id="408172"/>
    <lineage>
        <taxon>unclassified sequences</taxon>
        <taxon>metagenomes</taxon>
        <taxon>ecological metagenomes</taxon>
    </lineage>
</organism>
<evidence type="ECO:0000256" key="3">
    <source>
        <dbReference type="ARBA" id="ARBA00012043"/>
    </source>
</evidence>
<evidence type="ECO:0000256" key="4">
    <source>
        <dbReference type="ARBA" id="ARBA00022605"/>
    </source>
</evidence>
<proteinExistence type="predicted"/>
<dbReference type="PANTHER" id="PTHR48077">
    <property type="entry name" value="TRYPTOPHAN SYNTHASE-RELATED"/>
    <property type="match status" value="1"/>
</dbReference>
<dbReference type="PANTHER" id="PTHR48077:SF3">
    <property type="entry name" value="TRYPTOPHAN SYNTHASE"/>
    <property type="match status" value="1"/>
</dbReference>
<keyword evidence="5" id="KW-0822">Tryptophan biosynthesis</keyword>
<dbReference type="FunFam" id="3.40.50.1100:FF:000001">
    <property type="entry name" value="Tryptophan synthase beta chain"/>
    <property type="match status" value="1"/>
</dbReference>
<dbReference type="NCBIfam" id="TIGR00263">
    <property type="entry name" value="trpB"/>
    <property type="match status" value="1"/>
</dbReference>
<reference evidence="11" key="1">
    <citation type="submission" date="2018-05" db="EMBL/GenBank/DDBJ databases">
        <authorList>
            <person name="Lanie J.A."/>
            <person name="Ng W.-L."/>
            <person name="Kazmierczak K.M."/>
            <person name="Andrzejewski T.M."/>
            <person name="Davidsen T.M."/>
            <person name="Wayne K.J."/>
            <person name="Tettelin H."/>
            <person name="Glass J.I."/>
            <person name="Rusch D."/>
            <person name="Podicherti R."/>
            <person name="Tsui H.-C.T."/>
            <person name="Winkler M.E."/>
        </authorList>
    </citation>
    <scope>NUCLEOTIDE SEQUENCE</scope>
</reference>
<accession>A0A382H9Z3</accession>
<feature type="domain" description="Tryptophan synthase beta chain-like PALP" evidence="10">
    <location>
        <begin position="57"/>
        <end position="271"/>
    </location>
</feature>
<dbReference type="InterPro" id="IPR006653">
    <property type="entry name" value="Trp_synth_b_CS"/>
</dbReference>
<dbReference type="GO" id="GO:0004834">
    <property type="term" value="F:tryptophan synthase activity"/>
    <property type="evidence" value="ECO:0007669"/>
    <property type="project" value="UniProtKB-EC"/>
</dbReference>
<evidence type="ECO:0000256" key="2">
    <source>
        <dbReference type="ARBA" id="ARBA00004733"/>
    </source>
</evidence>
<dbReference type="InterPro" id="IPR036052">
    <property type="entry name" value="TrpB-like_PALP_sf"/>
</dbReference>
<evidence type="ECO:0000256" key="8">
    <source>
        <dbReference type="ARBA" id="ARBA00023239"/>
    </source>
</evidence>
<evidence type="ECO:0000256" key="9">
    <source>
        <dbReference type="ARBA" id="ARBA00049047"/>
    </source>
</evidence>
<dbReference type="InterPro" id="IPR001926">
    <property type="entry name" value="TrpB-like_PALP"/>
</dbReference>
<evidence type="ECO:0000256" key="1">
    <source>
        <dbReference type="ARBA" id="ARBA00001933"/>
    </source>
</evidence>
<gene>
    <name evidence="11" type="ORF">METZ01_LOCUS236417</name>
</gene>